<dbReference type="EMBL" id="JAYMYR010000004">
    <property type="protein sequence ID" value="KAK7368934.1"/>
    <property type="molecule type" value="Genomic_DNA"/>
</dbReference>
<evidence type="ECO:0000313" key="2">
    <source>
        <dbReference type="EMBL" id="KAK7368934.1"/>
    </source>
</evidence>
<gene>
    <name evidence="2" type="ORF">VNO80_10967</name>
</gene>
<evidence type="ECO:0000256" key="1">
    <source>
        <dbReference type="SAM" id="MobiDB-lite"/>
    </source>
</evidence>
<dbReference type="Proteomes" id="UP001374584">
    <property type="component" value="Unassembled WGS sequence"/>
</dbReference>
<name>A0AAN9NEF9_PHACN</name>
<comment type="caution">
    <text evidence="2">The sequence shown here is derived from an EMBL/GenBank/DDBJ whole genome shotgun (WGS) entry which is preliminary data.</text>
</comment>
<sequence>MNWRRKRNKRIDFELRDDRGRGSKRRRLLRLLLFSGSGFENVKSVADADVRRIMNYGGEKRLTVMSGRVKKREPKSAENMVGSILKQRK</sequence>
<organism evidence="2 3">
    <name type="scientific">Phaseolus coccineus</name>
    <name type="common">Scarlet runner bean</name>
    <name type="synonym">Phaseolus multiflorus</name>
    <dbReference type="NCBI Taxonomy" id="3886"/>
    <lineage>
        <taxon>Eukaryota</taxon>
        <taxon>Viridiplantae</taxon>
        <taxon>Streptophyta</taxon>
        <taxon>Embryophyta</taxon>
        <taxon>Tracheophyta</taxon>
        <taxon>Spermatophyta</taxon>
        <taxon>Magnoliopsida</taxon>
        <taxon>eudicotyledons</taxon>
        <taxon>Gunneridae</taxon>
        <taxon>Pentapetalae</taxon>
        <taxon>rosids</taxon>
        <taxon>fabids</taxon>
        <taxon>Fabales</taxon>
        <taxon>Fabaceae</taxon>
        <taxon>Papilionoideae</taxon>
        <taxon>50 kb inversion clade</taxon>
        <taxon>NPAAA clade</taxon>
        <taxon>indigoferoid/millettioid clade</taxon>
        <taxon>Phaseoleae</taxon>
        <taxon>Phaseolus</taxon>
    </lineage>
</organism>
<reference evidence="2 3" key="1">
    <citation type="submission" date="2024-01" db="EMBL/GenBank/DDBJ databases">
        <title>The genomes of 5 underutilized Papilionoideae crops provide insights into root nodulation and disease resistanc.</title>
        <authorList>
            <person name="Jiang F."/>
        </authorList>
    </citation>
    <scope>NUCLEOTIDE SEQUENCE [LARGE SCALE GENOMIC DNA]</scope>
    <source>
        <strain evidence="2">JINMINGXINNONG_FW02</strain>
        <tissue evidence="2">Leaves</tissue>
    </source>
</reference>
<feature type="region of interest" description="Disordered" evidence="1">
    <location>
        <begin position="70"/>
        <end position="89"/>
    </location>
</feature>
<evidence type="ECO:0000313" key="3">
    <source>
        <dbReference type="Proteomes" id="UP001374584"/>
    </source>
</evidence>
<keyword evidence="3" id="KW-1185">Reference proteome</keyword>
<dbReference type="AlphaFoldDB" id="A0AAN9NEF9"/>
<proteinExistence type="predicted"/>
<protein>
    <submittedName>
        <fullName evidence="2">Uncharacterized protein</fullName>
    </submittedName>
</protein>
<accession>A0AAN9NEF9</accession>